<dbReference type="InterPro" id="IPR049490">
    <property type="entry name" value="C883_1060-like_KR_N"/>
</dbReference>
<dbReference type="Gene3D" id="3.30.70.3290">
    <property type="match status" value="1"/>
</dbReference>
<dbReference type="Pfam" id="PF00550">
    <property type="entry name" value="PP-binding"/>
    <property type="match status" value="1"/>
</dbReference>
<keyword evidence="8" id="KW-1185">Reference proteome</keyword>
<evidence type="ECO:0000259" key="6">
    <source>
        <dbReference type="PROSITE" id="PS52004"/>
    </source>
</evidence>
<dbReference type="CDD" id="cd00833">
    <property type="entry name" value="PKS"/>
    <property type="match status" value="1"/>
</dbReference>
<evidence type="ECO:0000313" key="7">
    <source>
        <dbReference type="EMBL" id="MBL0743075.1"/>
    </source>
</evidence>
<keyword evidence="4" id="KW-0808">Transferase</keyword>
<dbReference type="SUPFAM" id="SSF52777">
    <property type="entry name" value="CoA-dependent acyltransferases"/>
    <property type="match status" value="2"/>
</dbReference>
<organism evidence="7 8">
    <name type="scientific">Chryseolinea lacunae</name>
    <dbReference type="NCBI Taxonomy" id="2801331"/>
    <lineage>
        <taxon>Bacteria</taxon>
        <taxon>Pseudomonadati</taxon>
        <taxon>Bacteroidota</taxon>
        <taxon>Cytophagia</taxon>
        <taxon>Cytophagales</taxon>
        <taxon>Fulvivirgaceae</taxon>
        <taxon>Chryseolinea</taxon>
    </lineage>
</organism>
<dbReference type="InterPro" id="IPR013968">
    <property type="entry name" value="PKS_KR"/>
</dbReference>
<dbReference type="Gene3D" id="3.40.50.720">
    <property type="entry name" value="NAD(P)-binding Rossmann-like Domain"/>
    <property type="match status" value="1"/>
</dbReference>
<dbReference type="InterPro" id="IPR057326">
    <property type="entry name" value="KR_dom"/>
</dbReference>
<dbReference type="PANTHER" id="PTHR43775:SF37">
    <property type="entry name" value="SI:DKEY-61P9.11"/>
    <property type="match status" value="1"/>
</dbReference>
<dbReference type="Proteomes" id="UP000613030">
    <property type="component" value="Unassembled WGS sequence"/>
</dbReference>
<dbReference type="PROSITE" id="PS00012">
    <property type="entry name" value="PHOSPHOPANTETHEINE"/>
    <property type="match status" value="1"/>
</dbReference>
<dbReference type="PROSITE" id="PS00606">
    <property type="entry name" value="KS3_1"/>
    <property type="match status" value="1"/>
</dbReference>
<dbReference type="Pfam" id="PF21394">
    <property type="entry name" value="Beta-ketacyl_N"/>
    <property type="match status" value="1"/>
</dbReference>
<dbReference type="Pfam" id="PF02801">
    <property type="entry name" value="Ketoacyl-synt_C"/>
    <property type="match status" value="1"/>
</dbReference>
<sequence>MNNHAIAIIGISGIFPDAANLEKFYDNLRDKKDSVREPARERLIFSGEDPDKDYKTAGHLNRVDLFDHKFFQISKKEAEFMEPTQRMALELACEAIENAGYSLDDFKGSNTGIYMASSNLTPYLYLQRINEVITEKDPTIHTGTLNSMVFGRMAYALQLSGPAVMVDTGCSSSLIAMNEAVEKLAHGKIDCALVGAINVKLSFVEKGTGGGHLGVTSSDGKSRAFDADAAGIGIGEGGGMFLLKRLDDAVRDKDNIQAVIRGIGVSQDGGRSNSITAPSPVAQTAAIVNAWNNAGIDPETIAYVEAHGAGTQLGDVIEFQSLTDAFNTFTSKRHFCAVSSIKSNIGHLGNAAGIASVMKGVVSLKHKTILPTIHFDKPNPFIDFKNSGAYVNTTAIPWDNGAYPRRCGINSFGLSGTNAHLVLEEAPLAGAHTTASNDDDLFLKVSAKSVAALEAYLNRITEHLAQAGGSLNDILYTLNRGRADYAYRIGVHGKDKTALLQGLLDRLNTDVLKTLPAVKQKGKKVVLLFSLEQVDEALLSRLRKKYPKMEEAFADIQTLAGGPSGLTENIAVLAAQWATYKQFLTYGIPVRTIMGTGIGNITTKLITGTIGMAEAVDLAKHYSGAAAFDETKFTRAVKDLLAKEVSVFVEMGNDGVCYQKLQARKNEVKGLELTTAIDQHGDDTLMNMFTGLYNAGVSIDWVAHYNGAHHRRVEVPTYPFEKVRCWYEEPYKPIVEGVDQWFYALDWTPAVAQIDAVEICDQVFLVFCDEHGLNHELIKNVGTNNRCIAVSFADAFSQDATGNYTLNATSADDYERLRESLDEQGVQITGIFYLYNYTAPYALNPQNYNDRVERGFISLYRIIQTFQQSLQQPEFRFAAVTSNGHRVSKTESVMLPLHKMTSVFLKAMMTEFPVLKLTCVDVVYDEYPNDVLAASVMKEVLHEGLIRFVALRGTQRYVPKLAKVVFDATAIQRSFQFKDNGVFVVTGGATGLGLEASRMLAERGRCTVIILGRTPICPREMWATFRAESTDKSAIERIDALLELEQAGATVRYIQTDIGDFEQVQQAMKTIRAAYPAIDGVIHSSGLGSSGVSIALRNLQDVRSTLSPKVAGTIFLETATRELNPEFFVLFSSIGTIVPARNGSDYSAANAFEEAFAESMQLQQRNFVAINWSDWKETGLAYRKKLKKSEAEVASREAMIQGISNTEGRAAITCAIALNQPQVAVAKVDLSSFSINPFFVLDENAITRKTPAGITDCRAATAAATADANLNIDSTTDFERVRNISHEKVTETEARVISIWHKVLKLDSVLLDDDFYEVGGHSLNIMQLLNLVKKTLGVELGFEDILYHSTVRKLAAKIDTLVDTGAVTAFEPIMPLPAREYYNVSHAQKRFWLLNQLEGKEAYNVPAAYTFIGKVNPLALEQAFVAVIERHESLRTSFEMVNGEPMQKVHAASDVSFALPVIDLRNDTQRDTTAKAIVKKEAGKAFDLAKTPLLRILLIQLEDEKFIFVITMHHIVSDGRSIALLKNEALKFYKMFNGKKTEALPPLRIQYKEFVAWQNNQLFGDKLEQHKGYWTKRLDNSHYILALPTDFKSSDIHFSEADKVVFRVIGNELSGLTAIAEKKGTTLFMVTLAAFNVLLAKYTGTDDVVIGTPVSGREHSDLEDQIGIYLNTLLLRTHVHDDDVFLDFVSKVKTDTLRDFQHQTYPYDVLMLQILERHPNLSSLFNVGLTWSTRNELAESFDIDFQIHDYHTGFTKAKTDLWLLVSESPDELQMQFVYSKSLFKTETIEILADRFQVLIGQVAENPQKKMRELHIALPFEQQLEQHTLEVDFSF</sequence>
<dbReference type="Gene3D" id="3.30.559.30">
    <property type="entry name" value="Nonribosomal peptide synthetase, condensation domain"/>
    <property type="match status" value="1"/>
</dbReference>
<dbReference type="InterPro" id="IPR050091">
    <property type="entry name" value="PKS_NRPS_Biosynth_Enz"/>
</dbReference>
<dbReference type="InterPro" id="IPR009081">
    <property type="entry name" value="PP-bd_ACP"/>
</dbReference>
<evidence type="ECO:0000313" key="8">
    <source>
        <dbReference type="Proteomes" id="UP000613030"/>
    </source>
</evidence>
<name>A0ABS1KUR0_9BACT</name>
<dbReference type="EMBL" id="JAERRB010000005">
    <property type="protein sequence ID" value="MBL0743075.1"/>
    <property type="molecule type" value="Genomic_DNA"/>
</dbReference>
<dbReference type="Pfam" id="PF16197">
    <property type="entry name" value="KAsynt_C_assoc"/>
    <property type="match status" value="1"/>
</dbReference>
<dbReference type="InterPro" id="IPR006162">
    <property type="entry name" value="Ppantetheine_attach_site"/>
</dbReference>
<dbReference type="Gene3D" id="3.40.47.10">
    <property type="match status" value="1"/>
</dbReference>
<dbReference type="SUPFAM" id="SSF51735">
    <property type="entry name" value="NAD(P)-binding Rossmann-fold domains"/>
    <property type="match status" value="2"/>
</dbReference>
<dbReference type="Gene3D" id="3.30.559.10">
    <property type="entry name" value="Chloramphenicol acetyltransferase-like domain"/>
    <property type="match status" value="1"/>
</dbReference>
<evidence type="ECO:0000256" key="4">
    <source>
        <dbReference type="ARBA" id="ARBA00022679"/>
    </source>
</evidence>
<dbReference type="InterPro" id="IPR032821">
    <property type="entry name" value="PKS_assoc"/>
</dbReference>
<dbReference type="InterPro" id="IPR018201">
    <property type="entry name" value="Ketoacyl_synth_AS"/>
</dbReference>
<dbReference type="SMART" id="SM00822">
    <property type="entry name" value="PKS_KR"/>
    <property type="match status" value="1"/>
</dbReference>
<evidence type="ECO:0000256" key="2">
    <source>
        <dbReference type="ARBA" id="ARBA00022450"/>
    </source>
</evidence>
<dbReference type="CDD" id="cd19531">
    <property type="entry name" value="LCL_NRPS-like"/>
    <property type="match status" value="1"/>
</dbReference>
<dbReference type="InterPro" id="IPR023213">
    <property type="entry name" value="CAT-like_dom_sf"/>
</dbReference>
<accession>A0ABS1KUR0</accession>
<dbReference type="InterPro" id="IPR001242">
    <property type="entry name" value="Condensation_dom"/>
</dbReference>
<evidence type="ECO:0000256" key="3">
    <source>
        <dbReference type="ARBA" id="ARBA00022553"/>
    </source>
</evidence>
<dbReference type="InterPro" id="IPR016039">
    <property type="entry name" value="Thiolase-like"/>
</dbReference>
<dbReference type="InterPro" id="IPR001227">
    <property type="entry name" value="Ac_transferase_dom_sf"/>
</dbReference>
<comment type="caution">
    <text evidence="7">The sequence shown here is derived from an EMBL/GenBank/DDBJ whole genome shotgun (WGS) entry which is preliminary data.</text>
</comment>
<dbReference type="InterPro" id="IPR014030">
    <property type="entry name" value="Ketoacyl_synth_N"/>
</dbReference>
<gene>
    <name evidence="7" type="ORF">JI741_17730</name>
</gene>
<dbReference type="PANTHER" id="PTHR43775">
    <property type="entry name" value="FATTY ACID SYNTHASE"/>
    <property type="match status" value="1"/>
</dbReference>
<dbReference type="Pfam" id="PF00668">
    <property type="entry name" value="Condensation"/>
    <property type="match status" value="1"/>
</dbReference>
<dbReference type="InterPro" id="IPR036736">
    <property type="entry name" value="ACP-like_sf"/>
</dbReference>
<proteinExistence type="predicted"/>
<evidence type="ECO:0000256" key="1">
    <source>
        <dbReference type="ARBA" id="ARBA00001957"/>
    </source>
</evidence>
<evidence type="ECO:0000259" key="5">
    <source>
        <dbReference type="PROSITE" id="PS50075"/>
    </source>
</evidence>
<dbReference type="InterPro" id="IPR020841">
    <property type="entry name" value="PKS_Beta-ketoAc_synthase_dom"/>
</dbReference>
<dbReference type="SUPFAM" id="SSF47336">
    <property type="entry name" value="ACP-like"/>
    <property type="match status" value="1"/>
</dbReference>
<dbReference type="Pfam" id="PF08659">
    <property type="entry name" value="KR"/>
    <property type="match status" value="1"/>
</dbReference>
<dbReference type="PROSITE" id="PS50075">
    <property type="entry name" value="CARRIER"/>
    <property type="match status" value="1"/>
</dbReference>
<dbReference type="PROSITE" id="PS52004">
    <property type="entry name" value="KS3_2"/>
    <property type="match status" value="1"/>
</dbReference>
<dbReference type="Gene3D" id="1.10.1200.10">
    <property type="entry name" value="ACP-like"/>
    <property type="match status" value="1"/>
</dbReference>
<keyword evidence="2" id="KW-0596">Phosphopantetheine</keyword>
<dbReference type="InterPro" id="IPR014031">
    <property type="entry name" value="Ketoacyl_synth_C"/>
</dbReference>
<protein>
    <submittedName>
        <fullName evidence="7">SDR family NAD(P)-dependent oxidoreductase</fullName>
    </submittedName>
</protein>
<dbReference type="RefSeq" id="WP_202011990.1">
    <property type="nucleotide sequence ID" value="NZ_JAERRB010000005.1"/>
</dbReference>
<keyword evidence="3" id="KW-0597">Phosphoprotein</keyword>
<dbReference type="InterPro" id="IPR036291">
    <property type="entry name" value="NAD(P)-bd_dom_sf"/>
</dbReference>
<dbReference type="Gene3D" id="3.40.366.10">
    <property type="entry name" value="Malonyl-Coenzyme A Acyl Carrier Protein, domain 2"/>
    <property type="match status" value="1"/>
</dbReference>
<dbReference type="SUPFAM" id="SSF53901">
    <property type="entry name" value="Thiolase-like"/>
    <property type="match status" value="1"/>
</dbReference>
<reference evidence="7 8" key="1">
    <citation type="submission" date="2021-01" db="EMBL/GenBank/DDBJ databases">
        <title>Chryseolinea sp. Jin1 Genome sequencing and assembly.</title>
        <authorList>
            <person name="Kim I."/>
        </authorList>
    </citation>
    <scope>NUCLEOTIDE SEQUENCE [LARGE SCALE GENOMIC DNA]</scope>
    <source>
        <strain evidence="7 8">Jin1</strain>
    </source>
</reference>
<dbReference type="Gene3D" id="1.10.1240.100">
    <property type="match status" value="1"/>
</dbReference>
<comment type="cofactor">
    <cofactor evidence="1">
        <name>pantetheine 4'-phosphate</name>
        <dbReference type="ChEBI" id="CHEBI:47942"/>
    </cofactor>
</comment>
<dbReference type="Pfam" id="PF00109">
    <property type="entry name" value="ketoacyl-synt"/>
    <property type="match status" value="1"/>
</dbReference>
<feature type="domain" description="Ketosynthase family 3 (KS3)" evidence="6">
    <location>
        <begin position="3"/>
        <end position="425"/>
    </location>
</feature>
<dbReference type="SMART" id="SM00825">
    <property type="entry name" value="PKS_KS"/>
    <property type="match status" value="1"/>
</dbReference>
<feature type="domain" description="Carrier" evidence="5">
    <location>
        <begin position="1287"/>
        <end position="1362"/>
    </location>
</feature>